<protein>
    <submittedName>
        <fullName evidence="2">Uncharacterized protein</fullName>
    </submittedName>
</protein>
<organism evidence="2 3">
    <name type="scientific">Digitaria exilis</name>
    <dbReference type="NCBI Taxonomy" id="1010633"/>
    <lineage>
        <taxon>Eukaryota</taxon>
        <taxon>Viridiplantae</taxon>
        <taxon>Streptophyta</taxon>
        <taxon>Embryophyta</taxon>
        <taxon>Tracheophyta</taxon>
        <taxon>Spermatophyta</taxon>
        <taxon>Magnoliopsida</taxon>
        <taxon>Liliopsida</taxon>
        <taxon>Poales</taxon>
        <taxon>Poaceae</taxon>
        <taxon>PACMAD clade</taxon>
        <taxon>Panicoideae</taxon>
        <taxon>Panicodae</taxon>
        <taxon>Paniceae</taxon>
        <taxon>Anthephorinae</taxon>
        <taxon>Digitaria</taxon>
    </lineage>
</organism>
<evidence type="ECO:0000313" key="3">
    <source>
        <dbReference type="Proteomes" id="UP000636709"/>
    </source>
</evidence>
<evidence type="ECO:0000313" key="2">
    <source>
        <dbReference type="EMBL" id="KAF8722915.1"/>
    </source>
</evidence>
<feature type="region of interest" description="Disordered" evidence="1">
    <location>
        <begin position="65"/>
        <end position="90"/>
    </location>
</feature>
<feature type="compositionally biased region" description="Low complexity" evidence="1">
    <location>
        <begin position="1"/>
        <end position="12"/>
    </location>
</feature>
<reference evidence="2" key="1">
    <citation type="submission" date="2020-07" db="EMBL/GenBank/DDBJ databases">
        <title>Genome sequence and genetic diversity analysis of an under-domesticated orphan crop, white fonio (Digitaria exilis).</title>
        <authorList>
            <person name="Bennetzen J.L."/>
            <person name="Chen S."/>
            <person name="Ma X."/>
            <person name="Wang X."/>
            <person name="Yssel A.E.J."/>
            <person name="Chaluvadi S.R."/>
            <person name="Johnson M."/>
            <person name="Gangashetty P."/>
            <person name="Hamidou F."/>
            <person name="Sanogo M.D."/>
            <person name="Zwaenepoel A."/>
            <person name="Wallace J."/>
            <person name="Van De Peer Y."/>
            <person name="Van Deynze A."/>
        </authorList>
    </citation>
    <scope>NUCLEOTIDE SEQUENCE</scope>
    <source>
        <tissue evidence="2">Leaves</tissue>
    </source>
</reference>
<feature type="region of interest" description="Disordered" evidence="1">
    <location>
        <begin position="1"/>
        <end position="41"/>
    </location>
</feature>
<dbReference type="PANTHER" id="PTHR35097:SF2">
    <property type="entry name" value="OS10G0438300 PROTEIN"/>
    <property type="match status" value="1"/>
</dbReference>
<proteinExistence type="predicted"/>
<dbReference type="Proteomes" id="UP000636709">
    <property type="component" value="Unassembled WGS sequence"/>
</dbReference>
<feature type="compositionally biased region" description="Pro residues" evidence="1">
    <location>
        <begin position="13"/>
        <end position="34"/>
    </location>
</feature>
<accession>A0A835C1Y5</accession>
<dbReference type="PANTHER" id="PTHR35097">
    <property type="entry name" value="GDSL ESTERASE/LIPASE"/>
    <property type="match status" value="1"/>
</dbReference>
<name>A0A835C1Y5_9POAL</name>
<comment type="caution">
    <text evidence="2">The sequence shown here is derived from an EMBL/GenBank/DDBJ whole genome shotgun (WGS) entry which is preliminary data.</text>
</comment>
<dbReference type="AlphaFoldDB" id="A0A835C1Y5"/>
<sequence length="502" mass="54753">MASSSSSSSPSNPASPQPPPLLLPPPESAPPPPEVRPRPTVADGVRGLLRSGEALIRAVFRGNHSAHPRPHLQHQQHHLHQHHQQHRPVCSPPHDIMKRLQRETFSDVMKLKDKHDQIEHILSLYRSGKGLEFLHLPIQVKIALDAVGALFLVDGNEFEQAKATLDKAGKRTGLSSRFIFESKTRGKDTIAAELSTKLGAGAHIGDATRRPVELTRLQYNARINKWLSMILVPFGAQCNNFAHSSTMIQNLQSQASFDGPPSFLEHHNCAAGLRIKGSKFTASFAELIFGSGGLDSGGEGTRMTTFGQLSYKPSNDVKISLSGLWQICSLSPRFNNLGTLAIPLGSLKGADKPTAGATEEQRELSVKFHRNAGATSHTVESSVAVHGASDPAAHLAQSVALMVDCELYETLKTEGWFQMERSNHGPVRWGFSLSDIPENELGWGVRVGGTAQGEAQQLQHLDLEGYLNFNLGKGARLQPGLVYAKMGEKMTPALFLRSSWFM</sequence>
<evidence type="ECO:0000256" key="1">
    <source>
        <dbReference type="SAM" id="MobiDB-lite"/>
    </source>
</evidence>
<keyword evidence="3" id="KW-1185">Reference proteome</keyword>
<dbReference type="OrthoDB" id="2017825at2759"/>
<feature type="compositionally biased region" description="Basic residues" evidence="1">
    <location>
        <begin position="65"/>
        <end position="86"/>
    </location>
</feature>
<gene>
    <name evidence="2" type="ORF">HU200_022052</name>
</gene>
<dbReference type="EMBL" id="JACEFO010001669">
    <property type="protein sequence ID" value="KAF8722915.1"/>
    <property type="molecule type" value="Genomic_DNA"/>
</dbReference>